<feature type="compositionally biased region" description="Basic and acidic residues" evidence="2">
    <location>
        <begin position="1"/>
        <end position="10"/>
    </location>
</feature>
<dbReference type="InterPro" id="IPR008862">
    <property type="entry name" value="Tcp11"/>
</dbReference>
<comment type="similarity">
    <text evidence="1">Belongs to the TCP11 family.</text>
</comment>
<dbReference type="PANTHER" id="PTHR12832">
    <property type="entry name" value="TESTIS-SPECIFIC PROTEIN PBS13 T-COMPLEX 11"/>
    <property type="match status" value="1"/>
</dbReference>
<dbReference type="HOGENOM" id="CLU_011579_0_0_1"/>
<dbReference type="AlphaFoldDB" id="A0A0C2TL36"/>
<protein>
    <submittedName>
        <fullName evidence="3">Uncharacterized protein</fullName>
    </submittedName>
</protein>
<accession>A0A0C2TL36</accession>
<organism evidence="3 4">
    <name type="scientific">Amanita muscaria (strain Koide BX008)</name>
    <dbReference type="NCBI Taxonomy" id="946122"/>
    <lineage>
        <taxon>Eukaryota</taxon>
        <taxon>Fungi</taxon>
        <taxon>Dikarya</taxon>
        <taxon>Basidiomycota</taxon>
        <taxon>Agaricomycotina</taxon>
        <taxon>Agaricomycetes</taxon>
        <taxon>Agaricomycetidae</taxon>
        <taxon>Agaricales</taxon>
        <taxon>Pluteineae</taxon>
        <taxon>Amanitaceae</taxon>
        <taxon>Amanita</taxon>
    </lineage>
</organism>
<sequence length="745" mass="83673">MDDLAHELPLNHRKRKATNDERSATPETQDTRARVATEGLLVDTSAVANSRPSVMASCLPWLAGTDTAWPSPTSPSSSSPVSPDSEYDTYPANPTKRPRLSTASPRPSNSTQESCKVSLARAPDDIIVDIKADHPIPSSSRNFGSHTENKIIRGATYIDYSSPHVPSLKPPINRQTLQELELDSIIQNPQLRHDMLVEPRLQFRPTHSRRKREAAEKYWAALLHELEHGCTCITLDCEGNTRSRVCACTALPMSGDTSLALLLPAQNTYTVRTPSRIRPFLHEFLEVLRLVTRPLSDFANLITGNDPLKLNSQKQSTQAAYICSIFDPALIEQEIKRGVFDPSGLLEAVGYVLKDHCAPMRDGAVDEMIQTAKICVAGGKMCVVDALWAFRMCMELFEIMKLDIANHQLQCLRPYLARTCGQYELQAFQNTMRLEGGLKGARTWLGKNRDALLLQQQTQTHRSRPPEIQFYSKLSTNQQVHLAALMGFVDLIFTPHIDPTNETPSPSDQLPTTYPETLYLDAKRLTALSLEAADLTALYLSLLLYRQLAQSRSEAGSERRSPSLSCLQKLKEELRAIAGNRLVYCFFRCPIGKMNTRDKRVDKWINLREDITLQIVKHTHARHMWKPDDQVKHNDSLDAQLVSVARNWVADNFHPDSPVSALARDRLRNIVLDAVIRAVCPKLNNNTRKFTGFHVRFGEDHVTRDAGTEPLMDEICALGHKITRLASVHLGTYLPLYEQEGFLNP</sequence>
<feature type="compositionally biased region" description="Low complexity" evidence="2">
    <location>
        <begin position="70"/>
        <end position="84"/>
    </location>
</feature>
<dbReference type="STRING" id="946122.A0A0C2TL36"/>
<dbReference type="OrthoDB" id="276323at2759"/>
<proteinExistence type="inferred from homology"/>
<gene>
    <name evidence="3" type="ORF">M378DRAFT_185394</name>
</gene>
<dbReference type="PANTHER" id="PTHR12832:SF11">
    <property type="entry name" value="LD23868P"/>
    <property type="match status" value="1"/>
</dbReference>
<keyword evidence="4" id="KW-1185">Reference proteome</keyword>
<dbReference type="Pfam" id="PF05794">
    <property type="entry name" value="Tcp11"/>
    <property type="match status" value="1"/>
</dbReference>
<feature type="region of interest" description="Disordered" evidence="2">
    <location>
        <begin position="69"/>
        <end position="118"/>
    </location>
</feature>
<feature type="region of interest" description="Disordered" evidence="2">
    <location>
        <begin position="1"/>
        <end position="37"/>
    </location>
</feature>
<dbReference type="GO" id="GO:0010737">
    <property type="term" value="P:protein kinase A signaling"/>
    <property type="evidence" value="ECO:0007669"/>
    <property type="project" value="TreeGrafter"/>
</dbReference>
<feature type="compositionally biased region" description="Basic and acidic residues" evidence="2">
    <location>
        <begin position="17"/>
        <end position="35"/>
    </location>
</feature>
<evidence type="ECO:0000313" key="4">
    <source>
        <dbReference type="Proteomes" id="UP000054549"/>
    </source>
</evidence>
<name>A0A0C2TL36_AMAMK</name>
<evidence type="ECO:0000256" key="2">
    <source>
        <dbReference type="SAM" id="MobiDB-lite"/>
    </source>
</evidence>
<reference evidence="3 4" key="1">
    <citation type="submission" date="2014-04" db="EMBL/GenBank/DDBJ databases">
        <title>Evolutionary Origins and Diversification of the Mycorrhizal Mutualists.</title>
        <authorList>
            <consortium name="DOE Joint Genome Institute"/>
            <consortium name="Mycorrhizal Genomics Consortium"/>
            <person name="Kohler A."/>
            <person name="Kuo A."/>
            <person name="Nagy L.G."/>
            <person name="Floudas D."/>
            <person name="Copeland A."/>
            <person name="Barry K.W."/>
            <person name="Cichocki N."/>
            <person name="Veneault-Fourrey C."/>
            <person name="LaButti K."/>
            <person name="Lindquist E.A."/>
            <person name="Lipzen A."/>
            <person name="Lundell T."/>
            <person name="Morin E."/>
            <person name="Murat C."/>
            <person name="Riley R."/>
            <person name="Ohm R."/>
            <person name="Sun H."/>
            <person name="Tunlid A."/>
            <person name="Henrissat B."/>
            <person name="Grigoriev I.V."/>
            <person name="Hibbett D.S."/>
            <person name="Martin F."/>
        </authorList>
    </citation>
    <scope>NUCLEOTIDE SEQUENCE [LARGE SCALE GENOMIC DNA]</scope>
    <source>
        <strain evidence="3 4">Koide BX008</strain>
    </source>
</reference>
<dbReference type="Proteomes" id="UP000054549">
    <property type="component" value="Unassembled WGS sequence"/>
</dbReference>
<evidence type="ECO:0000256" key="1">
    <source>
        <dbReference type="ARBA" id="ARBA00010954"/>
    </source>
</evidence>
<dbReference type="EMBL" id="KN818230">
    <property type="protein sequence ID" value="KIL67809.1"/>
    <property type="molecule type" value="Genomic_DNA"/>
</dbReference>
<feature type="compositionally biased region" description="Polar residues" evidence="2">
    <location>
        <begin position="101"/>
        <end position="115"/>
    </location>
</feature>
<dbReference type="InParanoid" id="A0A0C2TL36"/>
<evidence type="ECO:0000313" key="3">
    <source>
        <dbReference type="EMBL" id="KIL67809.1"/>
    </source>
</evidence>